<dbReference type="InterPro" id="IPR009056">
    <property type="entry name" value="Cyt_c-like_dom"/>
</dbReference>
<evidence type="ECO:0000259" key="21">
    <source>
        <dbReference type="Pfam" id="PF21342"/>
    </source>
</evidence>
<keyword evidence="9 20" id="KW-0732">Signal</keyword>
<keyword evidence="6" id="KW-0349">Heme</keyword>
<evidence type="ECO:0000256" key="17">
    <source>
        <dbReference type="ARBA" id="ARBA00032318"/>
    </source>
</evidence>
<dbReference type="GO" id="GO:0046872">
    <property type="term" value="F:metal ion binding"/>
    <property type="evidence" value="ECO:0007669"/>
    <property type="project" value="UniProtKB-KW"/>
</dbReference>
<evidence type="ECO:0000256" key="12">
    <source>
        <dbReference type="ARBA" id="ARBA00023004"/>
    </source>
</evidence>
<comment type="subcellular location">
    <subcellularLocation>
        <location evidence="1">Periplasm</location>
    </subcellularLocation>
</comment>
<evidence type="ECO:0000256" key="9">
    <source>
        <dbReference type="ARBA" id="ARBA00022729"/>
    </source>
</evidence>
<dbReference type="RefSeq" id="WP_090254256.1">
    <property type="nucleotide sequence ID" value="NZ_FOAA01000012.1"/>
</dbReference>
<dbReference type="InterPro" id="IPR036909">
    <property type="entry name" value="Cyt_c-like_dom_sf"/>
</dbReference>
<dbReference type="GO" id="GO:0020037">
    <property type="term" value="F:heme binding"/>
    <property type="evidence" value="ECO:0007669"/>
    <property type="project" value="InterPro"/>
</dbReference>
<dbReference type="Proteomes" id="UP000199256">
    <property type="component" value="Unassembled WGS sequence"/>
</dbReference>
<comment type="catalytic activity">
    <reaction evidence="18">
        <text>L-cysteinyl-[SoxY protein] + thiosulfate + 2 Fe(III)-[cytochrome c] = S-sulfosulfanyl-L-cysteinyl-[SoxY protein] + 2 Fe(II)-[cytochrome c] + 2 H(+)</text>
        <dbReference type="Rhea" id="RHEA:56720"/>
        <dbReference type="Rhea" id="RHEA-COMP:10350"/>
        <dbReference type="Rhea" id="RHEA-COMP:14328"/>
        <dbReference type="Rhea" id="RHEA-COMP:14399"/>
        <dbReference type="Rhea" id="RHEA-COMP:14691"/>
        <dbReference type="ChEBI" id="CHEBI:15378"/>
        <dbReference type="ChEBI" id="CHEBI:29033"/>
        <dbReference type="ChEBI" id="CHEBI:29034"/>
        <dbReference type="ChEBI" id="CHEBI:29950"/>
        <dbReference type="ChEBI" id="CHEBI:33542"/>
        <dbReference type="ChEBI" id="CHEBI:139321"/>
        <dbReference type="EC" id="2.8.5.2"/>
    </reaction>
</comment>
<evidence type="ECO:0000256" key="4">
    <source>
        <dbReference type="ARBA" id="ARBA00019364"/>
    </source>
</evidence>
<accession>A0A1H7NME8</accession>
<evidence type="ECO:0000256" key="20">
    <source>
        <dbReference type="SAM" id="SignalP"/>
    </source>
</evidence>
<evidence type="ECO:0000256" key="5">
    <source>
        <dbReference type="ARBA" id="ARBA00022448"/>
    </source>
</evidence>
<dbReference type="GO" id="GO:0019417">
    <property type="term" value="P:sulfur oxidation"/>
    <property type="evidence" value="ECO:0007669"/>
    <property type="project" value="InterPro"/>
</dbReference>
<organism evidence="22 23">
    <name type="scientific">Ectothiorhodospira marina</name>
    <dbReference type="NCBI Taxonomy" id="1396821"/>
    <lineage>
        <taxon>Bacteria</taxon>
        <taxon>Pseudomonadati</taxon>
        <taxon>Pseudomonadota</taxon>
        <taxon>Gammaproteobacteria</taxon>
        <taxon>Chromatiales</taxon>
        <taxon>Ectothiorhodospiraceae</taxon>
        <taxon>Ectothiorhodospira</taxon>
    </lineage>
</organism>
<dbReference type="GO" id="GO:0070069">
    <property type="term" value="C:cytochrome complex"/>
    <property type="evidence" value="ECO:0007669"/>
    <property type="project" value="InterPro"/>
</dbReference>
<sequence length="267" mass="29993">MIKQWLVATALAASVVGGATASDSPYLTGREQLMMLADNNPAELTEWRGEDLFHEPRGPKNVSLEQCDFGLGPGVLEGAYVQMPRYFEDTGRVMDLESRLIHCMKTLQGFTEEDDPIARKHSSDTREADLTALYTYIAAQSNGMAWDPPMDHPMERLTRDAGEVLFYRRAGNMDFGCVSCHSEPRKRIRLSFLPVVSHQEEWSKAVSWPAYRIGHGVVRSSQHRVRGCYYQMRQAGVKFGSDASIAILSYWTDQARGGEATLPDLKR</sequence>
<dbReference type="SUPFAM" id="SSF46626">
    <property type="entry name" value="Cytochrome c"/>
    <property type="match status" value="2"/>
</dbReference>
<reference evidence="23" key="1">
    <citation type="submission" date="2016-10" db="EMBL/GenBank/DDBJ databases">
        <authorList>
            <person name="Varghese N."/>
            <person name="Submissions S."/>
        </authorList>
    </citation>
    <scope>NUCLEOTIDE SEQUENCE [LARGE SCALE GENOMIC DNA]</scope>
    <source>
        <strain evidence="23">DSM 241</strain>
    </source>
</reference>
<dbReference type="NCBIfam" id="TIGR04484">
    <property type="entry name" value="thiosulf_SoxA"/>
    <property type="match status" value="1"/>
</dbReference>
<evidence type="ECO:0000256" key="10">
    <source>
        <dbReference type="ARBA" id="ARBA00022764"/>
    </source>
</evidence>
<dbReference type="Pfam" id="PF21342">
    <property type="entry name" value="SoxA-TsdA_cyt-c"/>
    <property type="match status" value="1"/>
</dbReference>
<comment type="subunit">
    <text evidence="2">Heterodimer of SoxA and SoxX.</text>
</comment>
<evidence type="ECO:0000256" key="18">
    <source>
        <dbReference type="ARBA" id="ARBA00048077"/>
    </source>
</evidence>
<keyword evidence="10" id="KW-0574">Periplasm</keyword>
<dbReference type="GO" id="GO:0042597">
    <property type="term" value="C:periplasmic space"/>
    <property type="evidence" value="ECO:0007669"/>
    <property type="project" value="UniProtKB-SubCell"/>
</dbReference>
<evidence type="ECO:0000256" key="13">
    <source>
        <dbReference type="ARBA" id="ARBA00025746"/>
    </source>
</evidence>
<dbReference type="STRING" id="1396821.SAMN05444515_11240"/>
<evidence type="ECO:0000256" key="1">
    <source>
        <dbReference type="ARBA" id="ARBA00004418"/>
    </source>
</evidence>
<dbReference type="OrthoDB" id="9808312at2"/>
<dbReference type="EC" id="2.8.5.2" evidence="3"/>
<dbReference type="GO" id="GO:0009055">
    <property type="term" value="F:electron transfer activity"/>
    <property type="evidence" value="ECO:0007669"/>
    <property type="project" value="InterPro"/>
</dbReference>
<dbReference type="EMBL" id="FOAA01000012">
    <property type="protein sequence ID" value="SEL24753.1"/>
    <property type="molecule type" value="Genomic_DNA"/>
</dbReference>
<evidence type="ECO:0000256" key="6">
    <source>
        <dbReference type="ARBA" id="ARBA00022617"/>
    </source>
</evidence>
<keyword evidence="23" id="KW-1185">Reference proteome</keyword>
<feature type="domain" description="Cytochrome c" evidence="21">
    <location>
        <begin position="48"/>
        <end position="145"/>
    </location>
</feature>
<evidence type="ECO:0000256" key="11">
    <source>
        <dbReference type="ARBA" id="ARBA00022982"/>
    </source>
</evidence>
<keyword evidence="7" id="KW-0808">Transferase</keyword>
<comment type="similarity">
    <text evidence="13">Belongs to the SoxA family.</text>
</comment>
<feature type="chain" id="PRO_5011439916" description="L-cysteine S-thiosulfotransferase subunit SoxA" evidence="20">
    <location>
        <begin position="22"/>
        <end position="267"/>
    </location>
</feature>
<keyword evidence="11" id="KW-0249">Electron transport</keyword>
<dbReference type="GO" id="GO:0016740">
    <property type="term" value="F:transferase activity"/>
    <property type="evidence" value="ECO:0007669"/>
    <property type="project" value="UniProtKB-KW"/>
</dbReference>
<gene>
    <name evidence="22" type="ORF">SAMN05444515_11240</name>
</gene>
<evidence type="ECO:0000313" key="22">
    <source>
        <dbReference type="EMBL" id="SEL24753.1"/>
    </source>
</evidence>
<proteinExistence type="inferred from homology"/>
<comment type="catalytic activity">
    <reaction evidence="19">
        <text>S-sulfanyl-L-cysteinyl-[SoxY protein] + thiosulfate + 2 Fe(III)-[cytochrome c] = S-(2-sulfodisulfanyl)-L-cysteinyl-[SoxY protein] + 2 Fe(II)-[cytochrome c] + 2 H(+)</text>
        <dbReference type="Rhea" id="RHEA:51224"/>
        <dbReference type="Rhea" id="RHEA-COMP:10350"/>
        <dbReference type="Rhea" id="RHEA-COMP:14399"/>
        <dbReference type="Rhea" id="RHEA-COMP:14689"/>
        <dbReference type="Rhea" id="RHEA-COMP:14690"/>
        <dbReference type="ChEBI" id="CHEBI:15378"/>
        <dbReference type="ChEBI" id="CHEBI:29033"/>
        <dbReference type="ChEBI" id="CHEBI:29034"/>
        <dbReference type="ChEBI" id="CHEBI:33542"/>
        <dbReference type="ChEBI" id="CHEBI:61963"/>
        <dbReference type="ChEBI" id="CHEBI:140664"/>
        <dbReference type="EC" id="2.8.5.2"/>
    </reaction>
</comment>
<evidence type="ECO:0000256" key="16">
    <source>
        <dbReference type="ARBA" id="ARBA00032236"/>
    </source>
</evidence>
<evidence type="ECO:0000256" key="7">
    <source>
        <dbReference type="ARBA" id="ARBA00022679"/>
    </source>
</evidence>
<dbReference type="AlphaFoldDB" id="A0A1H7NME8"/>
<evidence type="ECO:0000256" key="14">
    <source>
        <dbReference type="ARBA" id="ARBA00030174"/>
    </source>
</evidence>
<dbReference type="InterPro" id="IPR025710">
    <property type="entry name" value="SoxA"/>
</dbReference>
<protein>
    <recommendedName>
        <fullName evidence="4">L-cysteine S-thiosulfotransferase subunit SoxA</fullName>
        <ecNumber evidence="3">2.8.5.2</ecNumber>
    </recommendedName>
    <alternativeName>
        <fullName evidence="16">Protein SoxA</fullName>
    </alternativeName>
    <alternativeName>
        <fullName evidence="17">SoxAX cytochrome complex subunit A</fullName>
    </alternativeName>
    <alternativeName>
        <fullName evidence="15">Sulfur oxidizing protein A</fullName>
    </alternativeName>
    <alternativeName>
        <fullName evidence="14">Thiosulfate-oxidizing multienzyme system protein SoxA</fullName>
    </alternativeName>
</protein>
<keyword evidence="8" id="KW-0479">Metal-binding</keyword>
<evidence type="ECO:0000256" key="19">
    <source>
        <dbReference type="ARBA" id="ARBA00048423"/>
    </source>
</evidence>
<evidence type="ECO:0000256" key="2">
    <source>
        <dbReference type="ARBA" id="ARBA00011530"/>
    </source>
</evidence>
<name>A0A1H7NME8_9GAMM</name>
<dbReference type="Gene3D" id="1.10.760.10">
    <property type="entry name" value="Cytochrome c-like domain"/>
    <property type="match status" value="2"/>
</dbReference>
<evidence type="ECO:0000313" key="23">
    <source>
        <dbReference type="Proteomes" id="UP000199256"/>
    </source>
</evidence>
<dbReference type="GO" id="GO:0016669">
    <property type="term" value="F:oxidoreductase activity, acting on a sulfur group of donors, cytochrome as acceptor"/>
    <property type="evidence" value="ECO:0007669"/>
    <property type="project" value="InterPro"/>
</dbReference>
<evidence type="ECO:0000256" key="3">
    <source>
        <dbReference type="ARBA" id="ARBA00012408"/>
    </source>
</evidence>
<evidence type="ECO:0000256" key="8">
    <source>
        <dbReference type="ARBA" id="ARBA00022723"/>
    </source>
</evidence>
<feature type="signal peptide" evidence="20">
    <location>
        <begin position="1"/>
        <end position="21"/>
    </location>
</feature>
<keyword evidence="5" id="KW-0813">Transport</keyword>
<evidence type="ECO:0000256" key="15">
    <source>
        <dbReference type="ARBA" id="ARBA00030833"/>
    </source>
</evidence>
<keyword evidence="12" id="KW-0408">Iron</keyword>